<dbReference type="EMBL" id="AP022360">
    <property type="protein sequence ID" value="BBU86851.1"/>
    <property type="molecule type" value="Genomic_DNA"/>
</dbReference>
<protein>
    <submittedName>
        <fullName evidence="2">Uncharacterized protein</fullName>
    </submittedName>
</protein>
<gene>
    <name evidence="2" type="ORF">EIMP300_82510</name>
</gene>
<dbReference type="Pfam" id="PF13347">
    <property type="entry name" value="MFS_2"/>
    <property type="match status" value="1"/>
</dbReference>
<reference evidence="2 3" key="1">
    <citation type="submission" date="2020-01" db="EMBL/GenBank/DDBJ databases">
        <title>Dynamics of blaIMP-6 dissemination in carbapenem resistant Enterobacteriacea isolated from regional surveillance in Osaka, Japan.</title>
        <authorList>
            <person name="Abe R."/>
            <person name="Akeda Y."/>
            <person name="Sugawara Y."/>
            <person name="Yamamoto N."/>
            <person name="Tomono K."/>
            <person name="Takeuchi D."/>
            <person name="Kawahara R."/>
            <person name="Hamada S."/>
        </authorList>
    </citation>
    <scope>NUCLEOTIDE SEQUENCE [LARGE SCALE GENOMIC DNA]</scope>
    <source>
        <strain evidence="2 3">E300</strain>
    </source>
</reference>
<keyword evidence="1" id="KW-1133">Transmembrane helix</keyword>
<evidence type="ECO:0000256" key="1">
    <source>
        <dbReference type="SAM" id="Phobius"/>
    </source>
</evidence>
<dbReference type="Proteomes" id="UP000467488">
    <property type="component" value="Chromosome"/>
</dbReference>
<keyword evidence="1" id="KW-0472">Membrane</keyword>
<organism evidence="2 3">
    <name type="scientific">Escherichia coli</name>
    <dbReference type="NCBI Taxonomy" id="562"/>
    <lineage>
        <taxon>Bacteria</taxon>
        <taxon>Pseudomonadati</taxon>
        <taxon>Pseudomonadota</taxon>
        <taxon>Gammaproteobacteria</taxon>
        <taxon>Enterobacterales</taxon>
        <taxon>Enterobacteriaceae</taxon>
        <taxon>Escherichia</taxon>
    </lineage>
</organism>
<proteinExistence type="predicted"/>
<evidence type="ECO:0000313" key="3">
    <source>
        <dbReference type="Proteomes" id="UP000467488"/>
    </source>
</evidence>
<accession>A0A8S0G3U0</accession>
<keyword evidence="1" id="KW-0812">Transmembrane</keyword>
<name>A0A8S0G3U0_ECOLX</name>
<sequence>MSSVLETDKSSASDSLPLIQRISYGSLDVAGNLLYCFGSTYILYFYTDVAGISLAVAGIILLLARIVDGIDAPKWYGGLLLIKRIPATVNVGRGFYGCHYLLLYLAHSHSGRQISV</sequence>
<feature type="transmembrane region" description="Helical" evidence="1">
    <location>
        <begin position="41"/>
        <end position="64"/>
    </location>
</feature>
<dbReference type="AlphaFoldDB" id="A0A8S0G3U0"/>
<evidence type="ECO:0000313" key="2">
    <source>
        <dbReference type="EMBL" id="BBU86851.1"/>
    </source>
</evidence>